<name>A0A4Q9KJC8_PROTD</name>
<dbReference type="Proteomes" id="UP000291933">
    <property type="component" value="Unassembled WGS sequence"/>
</dbReference>
<gene>
    <name evidence="2" type="ORF">ET996_09995</name>
</gene>
<dbReference type="Pfam" id="PF00485">
    <property type="entry name" value="PRK"/>
    <property type="match status" value="1"/>
</dbReference>
<dbReference type="Gene3D" id="3.40.50.300">
    <property type="entry name" value="P-loop containing nucleotide triphosphate hydrolases"/>
    <property type="match status" value="1"/>
</dbReference>
<evidence type="ECO:0000313" key="2">
    <source>
        <dbReference type="EMBL" id="TBT94523.1"/>
    </source>
</evidence>
<dbReference type="GO" id="GO:0005524">
    <property type="term" value="F:ATP binding"/>
    <property type="evidence" value="ECO:0007669"/>
    <property type="project" value="InterPro"/>
</dbReference>
<sequence length="548" mass="60948">MDELVEVTLPDGCVQVPFGARISTLFGGQGAGAPVAAILNGETVMLSTRITDPATIMPLYLSDRSGYAVYARSLAFLLVLAVREVWPEATVLIEHAINNEIRASITNGHTVTGEDIARVDHAMHTLVAADHPIERIKVKKDEAIRIFTEANMTDKLAVLRSANRKYLTLYRCLGYYDYLYGALVPSTGYLHTFKLVPFSDGVLLLLPAKQPPHEVTELTAIPKLRSAFAETERWARILHAGNVGEINSAIAADAGRDMVLVSEALHEKKISQIADAILADLTQTRLVLIAGPSSSGKTTFSRRLAIQLRVLGLEPFTMSADDYFLDREHTPRDAQGRYDFEALTAVDVEALNRDLVRVLAGDEIELIRFDFVSGTRVQTGRRYRMSSDSILIVEGIHGLNDALTPAIPESHKYRIYASALNPLNLDNHTSIYVSDVRTLRRMARDNRTRGADAEKTLTSWPSVRAGEERNIFPFQERADVMFNSSLLYELHALKRHVQPLLEQVDRDSAVYGEALRMLDFLSFFTPIADTYIPQNSIVREFIGGSCFD</sequence>
<dbReference type="InterPro" id="IPR027417">
    <property type="entry name" value="P-loop_NTPase"/>
</dbReference>
<dbReference type="InterPro" id="IPR018163">
    <property type="entry name" value="Thr/Ala-tRNA-synth_IIc_edit"/>
</dbReference>
<evidence type="ECO:0000313" key="3">
    <source>
        <dbReference type="Proteomes" id="UP000291933"/>
    </source>
</evidence>
<proteinExistence type="predicted"/>
<comment type="caution">
    <text evidence="2">The sequence shown here is derived from an EMBL/GenBank/DDBJ whole genome shotgun (WGS) entry which is preliminary data.</text>
</comment>
<dbReference type="PANTHER" id="PTHR10285">
    <property type="entry name" value="URIDINE KINASE"/>
    <property type="match status" value="1"/>
</dbReference>
<dbReference type="SUPFAM" id="SSF52540">
    <property type="entry name" value="P-loop containing nucleoside triphosphate hydrolases"/>
    <property type="match status" value="1"/>
</dbReference>
<keyword evidence="3" id="KW-1185">Reference proteome</keyword>
<evidence type="ECO:0000259" key="1">
    <source>
        <dbReference type="Pfam" id="PF00485"/>
    </source>
</evidence>
<dbReference type="SUPFAM" id="SSF55186">
    <property type="entry name" value="ThrRS/AlaRS common domain"/>
    <property type="match status" value="1"/>
</dbReference>
<dbReference type="InterPro" id="IPR006083">
    <property type="entry name" value="PRK/URK"/>
</dbReference>
<keyword evidence="2" id="KW-0808">Transferase</keyword>
<dbReference type="CDD" id="cd02028">
    <property type="entry name" value="UMPK_like"/>
    <property type="match status" value="1"/>
</dbReference>
<dbReference type="OrthoDB" id="3199600at2"/>
<accession>A0A4Q9KJC8</accession>
<dbReference type="GO" id="GO:0016301">
    <property type="term" value="F:kinase activity"/>
    <property type="evidence" value="ECO:0007669"/>
    <property type="project" value="UniProtKB-KW"/>
</dbReference>
<feature type="domain" description="Phosphoribulokinase/uridine kinase" evidence="1">
    <location>
        <begin position="289"/>
        <end position="483"/>
    </location>
</feature>
<dbReference type="RefSeq" id="WP_131172421.1">
    <property type="nucleotide sequence ID" value="NZ_FXTL01000012.1"/>
</dbReference>
<organism evidence="2 3">
    <name type="scientific">Propioniciclava tarda</name>
    <dbReference type="NCBI Taxonomy" id="433330"/>
    <lineage>
        <taxon>Bacteria</taxon>
        <taxon>Bacillati</taxon>
        <taxon>Actinomycetota</taxon>
        <taxon>Actinomycetes</taxon>
        <taxon>Propionibacteriales</taxon>
        <taxon>Propionibacteriaceae</taxon>
        <taxon>Propioniciclava</taxon>
    </lineage>
</organism>
<protein>
    <submittedName>
        <fullName evidence="2">Nucleoside kinase</fullName>
    </submittedName>
</protein>
<reference evidence="2 3" key="1">
    <citation type="submission" date="2019-01" db="EMBL/GenBank/DDBJ databases">
        <title>Lactibacter flavus gen. nov., sp. nov., a novel bacterium of the family Propionibacteriaceae isolated from raw milk and dairy products.</title>
        <authorList>
            <person name="Huptas C."/>
            <person name="Wenning M."/>
            <person name="Breitenwieser F."/>
            <person name="Doll E."/>
            <person name="Von Neubeck M."/>
            <person name="Busse H.-J."/>
            <person name="Scherer S."/>
        </authorList>
    </citation>
    <scope>NUCLEOTIDE SEQUENCE [LARGE SCALE GENOMIC DNA]</scope>
    <source>
        <strain evidence="3">DSM 22130 / JCM 15804 / WR061</strain>
    </source>
</reference>
<keyword evidence="2" id="KW-0418">Kinase</keyword>
<dbReference type="EMBL" id="SDMR01000012">
    <property type="protein sequence ID" value="TBT94523.1"/>
    <property type="molecule type" value="Genomic_DNA"/>
</dbReference>
<dbReference type="AlphaFoldDB" id="A0A4Q9KJC8"/>
<dbReference type="Gene3D" id="3.30.980.10">
    <property type="entry name" value="Threonyl-trna Synthetase, Chain A, domain 2"/>
    <property type="match status" value="1"/>
</dbReference>